<name>A0A368G0N5_ANCCA</name>
<proteinExistence type="predicted"/>
<gene>
    <name evidence="1" type="ORF">ANCCAN_16843</name>
</gene>
<comment type="caution">
    <text evidence="1">The sequence shown here is derived from an EMBL/GenBank/DDBJ whole genome shotgun (WGS) entry which is preliminary data.</text>
</comment>
<evidence type="ECO:0000313" key="1">
    <source>
        <dbReference type="EMBL" id="RCN37278.1"/>
    </source>
</evidence>
<dbReference type="Proteomes" id="UP000252519">
    <property type="component" value="Unassembled WGS sequence"/>
</dbReference>
<protein>
    <submittedName>
        <fullName evidence="1">Uncharacterized protein</fullName>
    </submittedName>
</protein>
<organism evidence="1 2">
    <name type="scientific">Ancylostoma caninum</name>
    <name type="common">Dog hookworm</name>
    <dbReference type="NCBI Taxonomy" id="29170"/>
    <lineage>
        <taxon>Eukaryota</taxon>
        <taxon>Metazoa</taxon>
        <taxon>Ecdysozoa</taxon>
        <taxon>Nematoda</taxon>
        <taxon>Chromadorea</taxon>
        <taxon>Rhabditida</taxon>
        <taxon>Rhabditina</taxon>
        <taxon>Rhabditomorpha</taxon>
        <taxon>Strongyloidea</taxon>
        <taxon>Ancylostomatidae</taxon>
        <taxon>Ancylostomatinae</taxon>
        <taxon>Ancylostoma</taxon>
    </lineage>
</organism>
<dbReference type="EMBL" id="JOJR01000483">
    <property type="protein sequence ID" value="RCN37278.1"/>
    <property type="molecule type" value="Genomic_DNA"/>
</dbReference>
<dbReference type="AlphaFoldDB" id="A0A368G0N5"/>
<dbReference type="OrthoDB" id="30289at2759"/>
<accession>A0A368G0N5</accession>
<evidence type="ECO:0000313" key="2">
    <source>
        <dbReference type="Proteomes" id="UP000252519"/>
    </source>
</evidence>
<reference evidence="1 2" key="1">
    <citation type="submission" date="2014-10" db="EMBL/GenBank/DDBJ databases">
        <title>Draft genome of the hookworm Ancylostoma caninum.</title>
        <authorList>
            <person name="Mitreva M."/>
        </authorList>
    </citation>
    <scope>NUCLEOTIDE SEQUENCE [LARGE SCALE GENOMIC DNA]</scope>
    <source>
        <strain evidence="1 2">Baltimore</strain>
    </source>
</reference>
<sequence>MYLGKEILEYFIDELIKSGVTYIPQFEDKDTGSTTDSAIDVSKEQADEETKVVLRRDSKATHSDLQALKNSTSFDDCK</sequence>
<keyword evidence="2" id="KW-1185">Reference proteome</keyword>